<gene>
    <name evidence="1" type="ORF">KK1_031802</name>
</gene>
<dbReference type="STRING" id="3821.A0A151RVJ8"/>
<organism evidence="1 2">
    <name type="scientific">Cajanus cajan</name>
    <name type="common">Pigeon pea</name>
    <name type="synonym">Cajanus indicus</name>
    <dbReference type="NCBI Taxonomy" id="3821"/>
    <lineage>
        <taxon>Eukaryota</taxon>
        <taxon>Viridiplantae</taxon>
        <taxon>Streptophyta</taxon>
        <taxon>Embryophyta</taxon>
        <taxon>Tracheophyta</taxon>
        <taxon>Spermatophyta</taxon>
        <taxon>Magnoliopsida</taxon>
        <taxon>eudicotyledons</taxon>
        <taxon>Gunneridae</taxon>
        <taxon>Pentapetalae</taxon>
        <taxon>rosids</taxon>
        <taxon>fabids</taxon>
        <taxon>Fabales</taxon>
        <taxon>Fabaceae</taxon>
        <taxon>Papilionoideae</taxon>
        <taxon>50 kb inversion clade</taxon>
        <taxon>NPAAA clade</taxon>
        <taxon>indigoferoid/millettioid clade</taxon>
        <taxon>Phaseoleae</taxon>
        <taxon>Cajanus</taxon>
    </lineage>
</organism>
<dbReference type="EMBL" id="KQ483553">
    <property type="protein sequence ID" value="KYP46572.1"/>
    <property type="molecule type" value="Genomic_DNA"/>
</dbReference>
<dbReference type="Gramene" id="C.cajan_31831.t">
    <property type="protein sequence ID" value="C.cajan_31831.t.cds1"/>
    <property type="gene ID" value="C.cajan_31831"/>
</dbReference>
<keyword evidence="2" id="KW-1185">Reference proteome</keyword>
<dbReference type="AlphaFoldDB" id="A0A151RVJ8"/>
<sequence length="90" mass="9976">FRVSSPEADLNWLEMENSESAQSVRVAVNIRPLITSELMLGCTDCISVVPGEPQVCFPFGFECSVHVVCCICSYALNLCYVFGFSVCWNL</sequence>
<accession>A0A151RVJ8</accession>
<evidence type="ECO:0000313" key="1">
    <source>
        <dbReference type="EMBL" id="KYP46572.1"/>
    </source>
</evidence>
<dbReference type="Proteomes" id="UP000075243">
    <property type="component" value="Unassembled WGS sequence"/>
</dbReference>
<proteinExistence type="predicted"/>
<feature type="non-terminal residue" evidence="1">
    <location>
        <position position="1"/>
    </location>
</feature>
<protein>
    <recommendedName>
        <fullName evidence="3">Kinesin motor domain-containing protein</fullName>
    </recommendedName>
</protein>
<reference evidence="1" key="1">
    <citation type="journal article" date="2012" name="Nat. Biotechnol.">
        <title>Draft genome sequence of pigeonpea (Cajanus cajan), an orphan legume crop of resource-poor farmers.</title>
        <authorList>
            <person name="Varshney R.K."/>
            <person name="Chen W."/>
            <person name="Li Y."/>
            <person name="Bharti A.K."/>
            <person name="Saxena R.K."/>
            <person name="Schlueter J.A."/>
            <person name="Donoghue M.T."/>
            <person name="Azam S."/>
            <person name="Fan G."/>
            <person name="Whaley A.M."/>
            <person name="Farmer A.D."/>
            <person name="Sheridan J."/>
            <person name="Iwata A."/>
            <person name="Tuteja R."/>
            <person name="Penmetsa R.V."/>
            <person name="Wu W."/>
            <person name="Upadhyaya H.D."/>
            <person name="Yang S.P."/>
            <person name="Shah T."/>
            <person name="Saxena K.B."/>
            <person name="Michael T."/>
            <person name="McCombie W.R."/>
            <person name="Yang B."/>
            <person name="Zhang G."/>
            <person name="Yang H."/>
            <person name="Wang J."/>
            <person name="Spillane C."/>
            <person name="Cook D.R."/>
            <person name="May G.D."/>
            <person name="Xu X."/>
            <person name="Jackson S.A."/>
        </authorList>
    </citation>
    <scope>NUCLEOTIDE SEQUENCE [LARGE SCALE GENOMIC DNA]</scope>
</reference>
<evidence type="ECO:0000313" key="2">
    <source>
        <dbReference type="Proteomes" id="UP000075243"/>
    </source>
</evidence>
<name>A0A151RVJ8_CAJCA</name>
<evidence type="ECO:0008006" key="3">
    <source>
        <dbReference type="Google" id="ProtNLM"/>
    </source>
</evidence>